<name>A0A3P8Z3C3_ESOLU</name>
<feature type="domain" description="Lactate/malate dehydrogenase C-terminal" evidence="3">
    <location>
        <begin position="295"/>
        <end position="465"/>
    </location>
</feature>
<reference evidence="4" key="3">
    <citation type="submission" date="2025-08" db="UniProtKB">
        <authorList>
            <consortium name="Ensembl"/>
        </authorList>
    </citation>
    <scope>IDENTIFICATION</scope>
</reference>
<dbReference type="InterPro" id="IPR015955">
    <property type="entry name" value="Lactate_DH/Glyco_Ohase_4_C"/>
</dbReference>
<dbReference type="InterPro" id="IPR022383">
    <property type="entry name" value="Lactate/malate_DH_C"/>
</dbReference>
<comment type="similarity">
    <text evidence="1">Belongs to the LDH/MDH superfamily. MDH type 2 family.</text>
</comment>
<dbReference type="InterPro" id="IPR036291">
    <property type="entry name" value="NAD(P)-bd_dom_sf"/>
</dbReference>
<gene>
    <name evidence="4" type="primary">MDH1B</name>
</gene>
<evidence type="ECO:0000256" key="1">
    <source>
        <dbReference type="ARBA" id="ARBA00009613"/>
    </source>
</evidence>
<dbReference type="SUPFAM" id="SSF51735">
    <property type="entry name" value="NAD(P)-binding Rossmann-fold domains"/>
    <property type="match status" value="1"/>
</dbReference>
<organism evidence="4 5">
    <name type="scientific">Esox lucius</name>
    <name type="common">Northern pike</name>
    <dbReference type="NCBI Taxonomy" id="8010"/>
    <lineage>
        <taxon>Eukaryota</taxon>
        <taxon>Metazoa</taxon>
        <taxon>Chordata</taxon>
        <taxon>Craniata</taxon>
        <taxon>Vertebrata</taxon>
        <taxon>Euteleostomi</taxon>
        <taxon>Actinopterygii</taxon>
        <taxon>Neopterygii</taxon>
        <taxon>Teleostei</taxon>
        <taxon>Protacanthopterygii</taxon>
        <taxon>Esociformes</taxon>
        <taxon>Esocidae</taxon>
        <taxon>Esox</taxon>
    </lineage>
</organism>
<evidence type="ECO:0000313" key="5">
    <source>
        <dbReference type="Proteomes" id="UP000265140"/>
    </source>
</evidence>
<evidence type="ECO:0000259" key="3">
    <source>
        <dbReference type="Pfam" id="PF02866"/>
    </source>
</evidence>
<dbReference type="FunFam" id="3.40.50.720:FF:000144">
    <property type="entry name" value="Malate dehydrogenase [NADP]"/>
    <property type="match status" value="1"/>
</dbReference>
<sequence>MAQFVLAGKANCPYFAKAEFLADLLQRSLPKFNIHKICMHPNEWQQWLETTCKEHGWQHENSPMIWRELIHRGGKGMLLGGFNDFLEHVQAYYSISSDMTSELMMKIAAENLKTREICMEEEVYNQSLVKPKHIWISSALNPTCYSLIPQLFAPGVFQDTPTISLHLLDVGAVEEELQGIRMETQDLALPQLHEVTVHTELDQAFQQAHTIILLDDLWPEDGEAGEDEGENKVRKVSERYRQFGRLIEERAHKDVMVVVAGNSLVNLKCSLLLENTSSVSSGRFVAMATQLEYEARAHISQKLFVKTADVTDVIVWGNISGSYHIDLQRAKVFHYNGAIWGWSDFSQPVLEMIYDRKWLECDFMSLVSTHRHTVASKSQRATAISATNGIIAVLKAWNNNSSAEQVLSLGILSTGQYNLPAGVVFSMPVTFQHGRWSELSDVIIGDELRAKLQIAVDELREEKDLASRTRKGTS</sequence>
<proteinExistence type="inferred from homology"/>
<dbReference type="PANTHER" id="PTHR23382">
    <property type="entry name" value="MALATE DEHYDROGENASE"/>
    <property type="match status" value="1"/>
</dbReference>
<evidence type="ECO:0000313" key="4">
    <source>
        <dbReference type="Ensembl" id="ENSELUP00000022687.2"/>
    </source>
</evidence>
<dbReference type="OrthoDB" id="1510206at2759"/>
<dbReference type="Ensembl" id="ENSELUT00000033703.3">
    <property type="protein sequence ID" value="ENSELUP00000022687.2"/>
    <property type="gene ID" value="ENSELUG00000021611.3"/>
</dbReference>
<dbReference type="Gene3D" id="3.40.50.720">
    <property type="entry name" value="NAD(P)-binding Rossmann-like Domain"/>
    <property type="match status" value="1"/>
</dbReference>
<dbReference type="Proteomes" id="UP000265140">
    <property type="component" value="Chromosome 22"/>
</dbReference>
<dbReference type="GO" id="GO:0006108">
    <property type="term" value="P:malate metabolic process"/>
    <property type="evidence" value="ECO:0007669"/>
    <property type="project" value="InterPro"/>
</dbReference>
<dbReference type="Gene3D" id="3.90.110.10">
    <property type="entry name" value="Lactate dehydrogenase/glycoside hydrolase, family 4, C-terminal"/>
    <property type="match status" value="1"/>
</dbReference>
<reference evidence="4" key="2">
    <citation type="submission" date="2020-02" db="EMBL/GenBank/DDBJ databases">
        <title>Esox lucius (northern pike) genome, fEsoLuc1, primary haplotype.</title>
        <authorList>
            <person name="Myers G."/>
            <person name="Karagic N."/>
            <person name="Meyer A."/>
            <person name="Pippel M."/>
            <person name="Reichard M."/>
            <person name="Winkler S."/>
            <person name="Tracey A."/>
            <person name="Sims Y."/>
            <person name="Howe K."/>
            <person name="Rhie A."/>
            <person name="Formenti G."/>
            <person name="Durbin R."/>
            <person name="Fedrigo O."/>
            <person name="Jarvis E.D."/>
        </authorList>
    </citation>
    <scope>NUCLEOTIDE SEQUENCE [LARGE SCALE GENOMIC DNA]</scope>
</reference>
<dbReference type="SUPFAM" id="SSF56327">
    <property type="entry name" value="LDH C-terminal domain-like"/>
    <property type="match status" value="1"/>
</dbReference>
<protein>
    <recommendedName>
        <fullName evidence="3">Lactate/malate dehydrogenase C-terminal domain-containing protein</fullName>
    </recommendedName>
</protein>
<dbReference type="AlphaFoldDB" id="A0A3P8Z3C3"/>
<accession>A0A3P8Z3C3</accession>
<keyword evidence="5" id="KW-1185">Reference proteome</keyword>
<dbReference type="Pfam" id="PF02866">
    <property type="entry name" value="Ldh_1_C"/>
    <property type="match status" value="1"/>
</dbReference>
<dbReference type="RefSeq" id="XP_010891424.2">
    <property type="nucleotide sequence ID" value="XM_010893122.3"/>
</dbReference>
<dbReference type="Bgee" id="ENSELUG00000021611">
    <property type="expression patterns" value="Expressed in mesonephros and 5 other cell types or tissues"/>
</dbReference>
<evidence type="ECO:0000256" key="2">
    <source>
        <dbReference type="ARBA" id="ARBA00023002"/>
    </source>
</evidence>
<dbReference type="GO" id="GO:0016615">
    <property type="term" value="F:malate dehydrogenase activity"/>
    <property type="evidence" value="ECO:0007669"/>
    <property type="project" value="InterPro"/>
</dbReference>
<dbReference type="GeneTree" id="ENSGT00530000063410"/>
<dbReference type="GO" id="GO:0016616">
    <property type="term" value="F:oxidoreductase activity, acting on the CH-OH group of donors, NAD or NADP as acceptor"/>
    <property type="evidence" value="ECO:0007669"/>
    <property type="project" value="InterPro"/>
</dbReference>
<keyword evidence="2" id="KW-0560">Oxidoreductase</keyword>
<reference evidence="5" key="1">
    <citation type="journal article" date="2014" name="PLoS ONE">
        <title>The genome and linkage map of the northern pike (Esox lucius): conserved synteny revealed between the salmonid sister group and the Neoteleostei.</title>
        <authorList>
            <person name="Rondeau E.B."/>
            <person name="Minkley D.R."/>
            <person name="Leong J.S."/>
            <person name="Messmer A.M."/>
            <person name="Jantzen J.R."/>
            <person name="von Schalburg K.R."/>
            <person name="Lemon C."/>
            <person name="Bird N.H."/>
            <person name="Koop B.F."/>
        </authorList>
    </citation>
    <scope>NUCLEOTIDE SEQUENCE</scope>
</reference>
<dbReference type="InterPro" id="IPR010945">
    <property type="entry name" value="Malate_DH_type2"/>
</dbReference>
<reference evidence="4" key="4">
    <citation type="submission" date="2025-09" db="UniProtKB">
        <authorList>
            <consortium name="Ensembl"/>
        </authorList>
    </citation>
    <scope>IDENTIFICATION</scope>
</reference>
<dbReference type="GeneID" id="105023715"/>